<dbReference type="HOGENOM" id="CLU_034652_0_1_7"/>
<sequence>MVPGSFFLNSMKKLTGILVSSLFLISAAWAAGGSPTVSSDIEKLGMRLYNDKNMSFNGTQSCRNCHHHFSGFADITNHLDPYTNFVSTGADGVSKGGRNAPSSAYAGFSPILALDEASGEWVGGMFWDGRAAGWDLGDPLAEQAQGPPLNPVEMNMPSKASVINVIRTSDYVNLWIRVFGKGSLDDVDAAYDKFGEAIAAYERSTDITKFTSKFDTVLETDFTAAEQAGKTLFQTNCSSCHSMEAAFDAPAPLFTNYQYANIGVPANPGIPSDEPDLGLGDIVEDSAQNGKFKIPTLRNIALTAPYSHNGVFPTLTAMLQFINDSSKFTPEVEENLSTKVGNLGLTPNQLKEIEAFLMTLTDDY</sequence>
<keyword evidence="2 7" id="KW-0349">Heme</keyword>
<dbReference type="PANTHER" id="PTHR30600:SF10">
    <property type="entry name" value="BLL6722 PROTEIN"/>
    <property type="match status" value="1"/>
</dbReference>
<evidence type="ECO:0000256" key="7">
    <source>
        <dbReference type="PROSITE-ProRule" id="PRU00433"/>
    </source>
</evidence>
<dbReference type="SUPFAM" id="SSF46626">
    <property type="entry name" value="Cytochrome c"/>
    <property type="match status" value="2"/>
</dbReference>
<organism evidence="10 11">
    <name type="scientific">Desulfobacter postgatei 2ac9</name>
    <dbReference type="NCBI Taxonomy" id="879212"/>
    <lineage>
        <taxon>Bacteria</taxon>
        <taxon>Pseudomonadati</taxon>
        <taxon>Thermodesulfobacteriota</taxon>
        <taxon>Desulfobacteria</taxon>
        <taxon>Desulfobacterales</taxon>
        <taxon>Desulfobacteraceae</taxon>
        <taxon>Desulfobacter</taxon>
    </lineage>
</organism>
<dbReference type="InterPro" id="IPR009056">
    <property type="entry name" value="Cyt_c-like_dom"/>
</dbReference>
<keyword evidence="11" id="KW-1185">Reference proteome</keyword>
<dbReference type="InterPro" id="IPR004852">
    <property type="entry name" value="Di-haem_cyt_c_peroxidsae"/>
</dbReference>
<proteinExistence type="predicted"/>
<dbReference type="GO" id="GO:0046872">
    <property type="term" value="F:metal ion binding"/>
    <property type="evidence" value="ECO:0007669"/>
    <property type="project" value="UniProtKB-KW"/>
</dbReference>
<evidence type="ECO:0000256" key="2">
    <source>
        <dbReference type="ARBA" id="ARBA00022617"/>
    </source>
</evidence>
<dbReference type="AlphaFoldDB" id="I5B702"/>
<gene>
    <name evidence="10" type="ORF">DespoDRAFT_03506</name>
</gene>
<dbReference type="GO" id="GO:0004130">
    <property type="term" value="F:cytochrome-c peroxidase activity"/>
    <property type="evidence" value="ECO:0007669"/>
    <property type="project" value="TreeGrafter"/>
</dbReference>
<keyword evidence="3 7" id="KW-0479">Metal-binding</keyword>
<keyword evidence="6 7" id="KW-0408">Iron</keyword>
<name>I5B702_9BACT</name>
<dbReference type="GO" id="GO:0030313">
    <property type="term" value="C:cell envelope"/>
    <property type="evidence" value="ECO:0007669"/>
    <property type="project" value="UniProtKB-SubCell"/>
</dbReference>
<feature type="signal peptide" evidence="8">
    <location>
        <begin position="1"/>
        <end position="30"/>
    </location>
</feature>
<evidence type="ECO:0000313" key="11">
    <source>
        <dbReference type="Proteomes" id="UP000005778"/>
    </source>
</evidence>
<dbReference type="Pfam" id="PF03150">
    <property type="entry name" value="CCP_MauG"/>
    <property type="match status" value="1"/>
</dbReference>
<keyword evidence="5" id="KW-0560">Oxidoreductase</keyword>
<evidence type="ECO:0000256" key="3">
    <source>
        <dbReference type="ARBA" id="ARBA00022723"/>
    </source>
</evidence>
<dbReference type="GO" id="GO:0020037">
    <property type="term" value="F:heme binding"/>
    <property type="evidence" value="ECO:0007669"/>
    <property type="project" value="InterPro"/>
</dbReference>
<feature type="domain" description="Cytochrome c" evidence="9">
    <location>
        <begin position="224"/>
        <end position="361"/>
    </location>
</feature>
<evidence type="ECO:0000259" key="9">
    <source>
        <dbReference type="PROSITE" id="PS51007"/>
    </source>
</evidence>
<reference evidence="10 11" key="2">
    <citation type="submission" date="2012-02" db="EMBL/GenBank/DDBJ databases">
        <title>Improved High-Quality Draft sequence of Desulfobacter postgatei 2ac9.</title>
        <authorList>
            <consortium name="US DOE Joint Genome Institute"/>
            <person name="Lucas S."/>
            <person name="Han J."/>
            <person name="Lapidus A."/>
            <person name="Cheng J.-F."/>
            <person name="Goodwin L."/>
            <person name="Pitluck S."/>
            <person name="Peters L."/>
            <person name="Ovchinnikova G."/>
            <person name="Held B."/>
            <person name="Detter J.C."/>
            <person name="Han C."/>
            <person name="Tapia R."/>
            <person name="Land M."/>
            <person name="Hauser L."/>
            <person name="Kyrpides N."/>
            <person name="Ivanova N."/>
            <person name="Pagani I."/>
            <person name="Orellana R."/>
            <person name="Lovley D."/>
            <person name="Woyke T."/>
        </authorList>
    </citation>
    <scope>NUCLEOTIDE SEQUENCE [LARGE SCALE GENOMIC DNA]</scope>
    <source>
        <strain evidence="10 11">2ac9</strain>
    </source>
</reference>
<reference evidence="10 11" key="1">
    <citation type="submission" date="2011-09" db="EMBL/GenBank/DDBJ databases">
        <authorList>
            <consortium name="US DOE Joint Genome Institute (JGI-PGF)"/>
            <person name="Lucas S."/>
            <person name="Han J."/>
            <person name="Lapidus A."/>
            <person name="Cheng J.-F."/>
            <person name="Goodwin L."/>
            <person name="Pitluck S."/>
            <person name="Peters L."/>
            <person name="Land M.L."/>
            <person name="Hauser L."/>
            <person name="Orellana R."/>
            <person name="Lovley D."/>
            <person name="Woyke T.J."/>
        </authorList>
    </citation>
    <scope>NUCLEOTIDE SEQUENCE [LARGE SCALE GENOMIC DNA]</scope>
    <source>
        <strain evidence="10 11">2ac9</strain>
    </source>
</reference>
<dbReference type="InterPro" id="IPR051395">
    <property type="entry name" value="Cytochrome_c_Peroxidase/MauG"/>
</dbReference>
<accession>I5B702</accession>
<evidence type="ECO:0000256" key="4">
    <source>
        <dbReference type="ARBA" id="ARBA00022729"/>
    </source>
</evidence>
<evidence type="ECO:0000313" key="10">
    <source>
        <dbReference type="EMBL" id="EIM65265.1"/>
    </source>
</evidence>
<dbReference type="Proteomes" id="UP000005778">
    <property type="component" value="Chromosome"/>
</dbReference>
<dbReference type="PANTHER" id="PTHR30600">
    <property type="entry name" value="CYTOCHROME C PEROXIDASE-RELATED"/>
    <property type="match status" value="1"/>
</dbReference>
<dbReference type="Gene3D" id="1.10.760.10">
    <property type="entry name" value="Cytochrome c-like domain"/>
    <property type="match status" value="2"/>
</dbReference>
<evidence type="ECO:0000256" key="8">
    <source>
        <dbReference type="SAM" id="SignalP"/>
    </source>
</evidence>
<dbReference type="eggNOG" id="COG1858">
    <property type="taxonomic scope" value="Bacteria"/>
</dbReference>
<dbReference type="PROSITE" id="PS51007">
    <property type="entry name" value="CYTC"/>
    <property type="match status" value="1"/>
</dbReference>
<dbReference type="Pfam" id="PF00034">
    <property type="entry name" value="Cytochrom_C"/>
    <property type="match status" value="1"/>
</dbReference>
<dbReference type="InterPro" id="IPR036909">
    <property type="entry name" value="Cyt_c-like_dom_sf"/>
</dbReference>
<evidence type="ECO:0000256" key="5">
    <source>
        <dbReference type="ARBA" id="ARBA00023002"/>
    </source>
</evidence>
<protein>
    <submittedName>
        <fullName evidence="10">Cytochrome c peroxidase</fullName>
    </submittedName>
</protein>
<evidence type="ECO:0000256" key="1">
    <source>
        <dbReference type="ARBA" id="ARBA00004196"/>
    </source>
</evidence>
<comment type="subcellular location">
    <subcellularLocation>
        <location evidence="1">Cell envelope</location>
    </subcellularLocation>
</comment>
<feature type="chain" id="PRO_5003699624" evidence="8">
    <location>
        <begin position="31"/>
        <end position="364"/>
    </location>
</feature>
<keyword evidence="4 8" id="KW-0732">Signal</keyword>
<dbReference type="STRING" id="879212.DespoDRAFT_03506"/>
<keyword evidence="10" id="KW-0575">Peroxidase</keyword>
<dbReference type="EMBL" id="CM001488">
    <property type="protein sequence ID" value="EIM65265.1"/>
    <property type="molecule type" value="Genomic_DNA"/>
</dbReference>
<evidence type="ECO:0000256" key="6">
    <source>
        <dbReference type="ARBA" id="ARBA00023004"/>
    </source>
</evidence>
<dbReference type="GO" id="GO:0009055">
    <property type="term" value="F:electron transfer activity"/>
    <property type="evidence" value="ECO:0007669"/>
    <property type="project" value="InterPro"/>
</dbReference>